<dbReference type="HOGENOM" id="CLU_3081869_0_0_5"/>
<keyword evidence="2" id="KW-1185">Reference proteome</keyword>
<dbReference type="Proteomes" id="UP000003947">
    <property type="component" value="Unassembled WGS sequence"/>
</dbReference>
<evidence type="ECO:0000313" key="1">
    <source>
        <dbReference type="EMBL" id="EIM24376.1"/>
    </source>
</evidence>
<protein>
    <submittedName>
        <fullName evidence="1">Uncharacterized protein</fullName>
    </submittedName>
</protein>
<dbReference type="AlphaFoldDB" id="I4YK84"/>
<dbReference type="EMBL" id="JH660649">
    <property type="protein sequence ID" value="EIM24376.1"/>
    <property type="molecule type" value="Genomic_DNA"/>
</dbReference>
<gene>
    <name evidence="1" type="ORF">MicloDRAFT_00070290</name>
</gene>
<proteinExistence type="predicted"/>
<reference evidence="1 2" key="1">
    <citation type="submission" date="2012-02" db="EMBL/GenBank/DDBJ databases">
        <title>Improved High-Quality Draft sequence of Microvirga sp. WSM3557.</title>
        <authorList>
            <consortium name="US DOE Joint Genome Institute"/>
            <person name="Lucas S."/>
            <person name="Han J."/>
            <person name="Lapidus A."/>
            <person name="Cheng J.-F."/>
            <person name="Goodwin L."/>
            <person name="Pitluck S."/>
            <person name="Peters L."/>
            <person name="Zhang X."/>
            <person name="Detter J.C."/>
            <person name="Han C."/>
            <person name="Tapia R."/>
            <person name="Land M."/>
            <person name="Hauser L."/>
            <person name="Kyrpides N."/>
            <person name="Ivanova N."/>
            <person name="Pagani I."/>
            <person name="Brau L."/>
            <person name="Yates R."/>
            <person name="O'Hara G."/>
            <person name="Rui T."/>
            <person name="Howieson J."/>
            <person name="Reeve W."/>
            <person name="Woyke T."/>
        </authorList>
    </citation>
    <scope>NUCLEOTIDE SEQUENCE [LARGE SCALE GENOMIC DNA]</scope>
    <source>
        <strain evidence="1 2">WSM3557</strain>
    </source>
</reference>
<evidence type="ECO:0000313" key="2">
    <source>
        <dbReference type="Proteomes" id="UP000003947"/>
    </source>
</evidence>
<name>I4YK84_9HYPH</name>
<organism evidence="1 2">
    <name type="scientific">Microvirga lotononidis</name>
    <dbReference type="NCBI Taxonomy" id="864069"/>
    <lineage>
        <taxon>Bacteria</taxon>
        <taxon>Pseudomonadati</taxon>
        <taxon>Pseudomonadota</taxon>
        <taxon>Alphaproteobacteria</taxon>
        <taxon>Hyphomicrobiales</taxon>
        <taxon>Methylobacteriaceae</taxon>
        <taxon>Microvirga</taxon>
    </lineage>
</organism>
<accession>I4YK84</accession>
<sequence>MVTRCGSLRVVEISVERGSNGAKQNAMAMPHADEAILDVHYPVVGQHRQVLS</sequence>